<feature type="transmembrane region" description="Helical" evidence="9">
    <location>
        <begin position="325"/>
        <end position="343"/>
    </location>
</feature>
<evidence type="ECO:0000313" key="11">
    <source>
        <dbReference type="Proteomes" id="UP000249524"/>
    </source>
</evidence>
<evidence type="ECO:0000256" key="6">
    <source>
        <dbReference type="ARBA" id="ARBA00022989"/>
    </source>
</evidence>
<keyword evidence="4 8" id="KW-1003">Cell membrane</keyword>
<feature type="transmembrane region" description="Helical" evidence="9">
    <location>
        <begin position="102"/>
        <end position="121"/>
    </location>
</feature>
<protein>
    <submittedName>
        <fullName evidence="10">NCS2 family permease</fullName>
    </submittedName>
</protein>
<dbReference type="OrthoDB" id="9808458at2"/>
<keyword evidence="6 8" id="KW-1133">Transmembrane helix</keyword>
<dbReference type="PANTHER" id="PTHR43337:SF1">
    <property type="entry name" value="XANTHINE_URACIL PERMEASE C887.17-RELATED"/>
    <property type="match status" value="1"/>
</dbReference>
<evidence type="ECO:0000256" key="9">
    <source>
        <dbReference type="SAM" id="Phobius"/>
    </source>
</evidence>
<dbReference type="InterPro" id="IPR026033">
    <property type="entry name" value="Azg-like_bact_archaea"/>
</dbReference>
<dbReference type="AlphaFoldDB" id="A0A328BI65"/>
<organism evidence="10 11">
    <name type="scientific">Phenylobacterium kunshanense</name>
    <dbReference type="NCBI Taxonomy" id="1445034"/>
    <lineage>
        <taxon>Bacteria</taxon>
        <taxon>Pseudomonadati</taxon>
        <taxon>Pseudomonadota</taxon>
        <taxon>Alphaproteobacteria</taxon>
        <taxon>Caulobacterales</taxon>
        <taxon>Caulobacteraceae</taxon>
        <taxon>Phenylobacterium</taxon>
    </lineage>
</organism>
<feature type="transmembrane region" description="Helical" evidence="9">
    <location>
        <begin position="77"/>
        <end position="96"/>
    </location>
</feature>
<feature type="transmembrane region" description="Helical" evidence="9">
    <location>
        <begin position="195"/>
        <end position="215"/>
    </location>
</feature>
<dbReference type="PANTHER" id="PTHR43337">
    <property type="entry name" value="XANTHINE/URACIL PERMEASE C887.17-RELATED"/>
    <property type="match status" value="1"/>
</dbReference>
<evidence type="ECO:0000256" key="7">
    <source>
        <dbReference type="ARBA" id="ARBA00023136"/>
    </source>
</evidence>
<keyword evidence="11" id="KW-1185">Reference proteome</keyword>
<dbReference type="GO" id="GO:0005886">
    <property type="term" value="C:plasma membrane"/>
    <property type="evidence" value="ECO:0007669"/>
    <property type="project" value="UniProtKB-SubCell"/>
</dbReference>
<dbReference type="InterPro" id="IPR006043">
    <property type="entry name" value="NCS2"/>
</dbReference>
<feature type="transmembrane region" description="Helical" evidence="9">
    <location>
        <begin position="291"/>
        <end position="313"/>
    </location>
</feature>
<comment type="caution">
    <text evidence="10">The sequence shown here is derived from an EMBL/GenBank/DDBJ whole genome shotgun (WGS) entry which is preliminary data.</text>
</comment>
<gene>
    <name evidence="10" type="ORF">DJ019_08635</name>
</gene>
<evidence type="ECO:0000256" key="8">
    <source>
        <dbReference type="PIRNR" id="PIRNR005353"/>
    </source>
</evidence>
<evidence type="ECO:0000256" key="2">
    <source>
        <dbReference type="ARBA" id="ARBA00005697"/>
    </source>
</evidence>
<accession>A0A328BI65</accession>
<keyword evidence="5 8" id="KW-0812">Transmembrane</keyword>
<feature type="transmembrane region" description="Helical" evidence="9">
    <location>
        <begin position="173"/>
        <end position="190"/>
    </location>
</feature>
<feature type="transmembrane region" description="Helical" evidence="9">
    <location>
        <begin position="422"/>
        <end position="440"/>
    </location>
</feature>
<comment type="subcellular location">
    <subcellularLocation>
        <location evidence="1 8">Cell membrane</location>
        <topology evidence="1 8">Multi-pass membrane protein</topology>
    </subcellularLocation>
</comment>
<reference evidence="10 11" key="1">
    <citation type="submission" date="2018-05" db="EMBL/GenBank/DDBJ databases">
        <authorList>
            <person name="Lanie J.A."/>
            <person name="Ng W.-L."/>
            <person name="Kazmierczak K.M."/>
            <person name="Andrzejewski T.M."/>
            <person name="Davidsen T.M."/>
            <person name="Wayne K.J."/>
            <person name="Tettelin H."/>
            <person name="Glass J.I."/>
            <person name="Rusch D."/>
            <person name="Podicherti R."/>
            <person name="Tsui H.-C.T."/>
            <person name="Winkler M.E."/>
        </authorList>
    </citation>
    <scope>NUCLEOTIDE SEQUENCE [LARGE SCALE GENOMIC DNA]</scope>
    <source>
        <strain evidence="10 11">BUT-10</strain>
    </source>
</reference>
<feature type="transmembrane region" description="Helical" evidence="9">
    <location>
        <begin position="379"/>
        <end position="410"/>
    </location>
</feature>
<feature type="transmembrane region" description="Helical" evidence="9">
    <location>
        <begin position="348"/>
        <end position="367"/>
    </location>
</feature>
<feature type="transmembrane region" description="Helical" evidence="9">
    <location>
        <begin position="47"/>
        <end position="70"/>
    </location>
</feature>
<keyword evidence="7 8" id="KW-0472">Membrane</keyword>
<dbReference type="InterPro" id="IPR045018">
    <property type="entry name" value="Azg-like"/>
</dbReference>
<evidence type="ECO:0000256" key="5">
    <source>
        <dbReference type="ARBA" id="ARBA00022692"/>
    </source>
</evidence>
<dbReference type="PIRSF" id="PIRSF005353">
    <property type="entry name" value="PbuG"/>
    <property type="match status" value="1"/>
</dbReference>
<evidence type="ECO:0000256" key="4">
    <source>
        <dbReference type="ARBA" id="ARBA00022475"/>
    </source>
</evidence>
<feature type="transmembrane region" description="Helical" evidence="9">
    <location>
        <begin position="133"/>
        <end position="153"/>
    </location>
</feature>
<evidence type="ECO:0000313" key="10">
    <source>
        <dbReference type="EMBL" id="RAK66309.1"/>
    </source>
</evidence>
<dbReference type="EMBL" id="QFYS01000003">
    <property type="protein sequence ID" value="RAK66309.1"/>
    <property type="molecule type" value="Genomic_DNA"/>
</dbReference>
<feature type="transmembrane region" description="Helical" evidence="9">
    <location>
        <begin position="245"/>
        <end position="271"/>
    </location>
</feature>
<proteinExistence type="inferred from homology"/>
<evidence type="ECO:0000256" key="1">
    <source>
        <dbReference type="ARBA" id="ARBA00004651"/>
    </source>
</evidence>
<dbReference type="RefSeq" id="WP_111275618.1">
    <property type="nucleotide sequence ID" value="NZ_QFYS01000003.1"/>
</dbReference>
<dbReference type="GO" id="GO:0005345">
    <property type="term" value="F:purine nucleobase transmembrane transporter activity"/>
    <property type="evidence" value="ECO:0007669"/>
    <property type="project" value="TreeGrafter"/>
</dbReference>
<evidence type="ECO:0000256" key="3">
    <source>
        <dbReference type="ARBA" id="ARBA00022448"/>
    </source>
</evidence>
<sequence>MSFLDRTFQLRERGTSVQTEVLAGATTFLTMAYIVLVNPSILGAAGMPAAGVAAATCLAAGIGCLLMGFLANYPIALAPGMGLNAYFAFTVVQGMGVPWQTALGLVFISGVLFFLLTLAGVRQLIVSAIPRALFSAIAAGIGLFIAFIGLRGAGLVADNPATLVTLGDVKAPTVQLAVLGLAILSVLMVLKVRGAIFIGIVATALLGWALGLAQWSPQPYDVEAMTSTAFQLDIPSALGIGGHGLGLALLEILFVFLFVDLFDNVGTLVAVSKKAGLMQPDGTIPRLNRILFADAGATVVGSLAGTSTVVSYIESASGVSAGGRTGLTAVVTGLLFLAVMFVAPWAQVIPAAATAPALILVGGMMMGPLTEVDWDDPVVAIPAFLTLVTIPLTFSIANGLAFGVIAYAVLKVASRRVGKADWLLFALAALFVARFVYMAVEG</sequence>
<name>A0A328BI65_9CAUL</name>
<dbReference type="Pfam" id="PF00860">
    <property type="entry name" value="Xan_ur_permease"/>
    <property type="match status" value="1"/>
</dbReference>
<feature type="transmembrane region" description="Helical" evidence="9">
    <location>
        <begin position="21"/>
        <end position="41"/>
    </location>
</feature>
<dbReference type="Proteomes" id="UP000249524">
    <property type="component" value="Unassembled WGS sequence"/>
</dbReference>
<keyword evidence="3 8" id="KW-0813">Transport</keyword>
<comment type="similarity">
    <text evidence="2 8">Belongs to the nucleobase:cation symporter-2 (NCS2) (TC 2.A.40) family. Azg-like subfamily.</text>
</comment>